<gene>
    <name evidence="1" type="ORF">LCGC14_1069030</name>
</gene>
<accession>A0A0F9QPR6</accession>
<reference evidence="1" key="1">
    <citation type="journal article" date="2015" name="Nature">
        <title>Complex archaea that bridge the gap between prokaryotes and eukaryotes.</title>
        <authorList>
            <person name="Spang A."/>
            <person name="Saw J.H."/>
            <person name="Jorgensen S.L."/>
            <person name="Zaremba-Niedzwiedzka K."/>
            <person name="Martijn J."/>
            <person name="Lind A.E."/>
            <person name="van Eijk R."/>
            <person name="Schleper C."/>
            <person name="Guy L."/>
            <person name="Ettema T.J."/>
        </authorList>
    </citation>
    <scope>NUCLEOTIDE SEQUENCE</scope>
</reference>
<protein>
    <submittedName>
        <fullName evidence="1">Uncharacterized protein</fullName>
    </submittedName>
</protein>
<sequence>MRRPCPSQRELAVLHALARLEGGDPRRDGPGFGYGLHMLRQATNTWIGRGDLTRLCNWELVSRLLGYAWAATWEGYVWLTEERIARAGR</sequence>
<proteinExistence type="predicted"/>
<dbReference type="EMBL" id="LAZR01004591">
    <property type="protein sequence ID" value="KKN07263.1"/>
    <property type="molecule type" value="Genomic_DNA"/>
</dbReference>
<dbReference type="AlphaFoldDB" id="A0A0F9QPR6"/>
<organism evidence="1">
    <name type="scientific">marine sediment metagenome</name>
    <dbReference type="NCBI Taxonomy" id="412755"/>
    <lineage>
        <taxon>unclassified sequences</taxon>
        <taxon>metagenomes</taxon>
        <taxon>ecological metagenomes</taxon>
    </lineage>
</organism>
<name>A0A0F9QPR6_9ZZZZ</name>
<evidence type="ECO:0000313" key="1">
    <source>
        <dbReference type="EMBL" id="KKN07263.1"/>
    </source>
</evidence>
<comment type="caution">
    <text evidence="1">The sequence shown here is derived from an EMBL/GenBank/DDBJ whole genome shotgun (WGS) entry which is preliminary data.</text>
</comment>